<dbReference type="Pfam" id="PF00149">
    <property type="entry name" value="Metallophos"/>
    <property type="match status" value="1"/>
</dbReference>
<dbReference type="PANTHER" id="PTHR42850:SF4">
    <property type="entry name" value="ZINC-DEPENDENT ENDOPOLYPHOSPHATASE"/>
    <property type="match status" value="1"/>
</dbReference>
<protein>
    <submittedName>
        <fullName evidence="3">Metallo-dependent phosphatase-like protein</fullName>
    </submittedName>
</protein>
<dbReference type="GO" id="GO:0005737">
    <property type="term" value="C:cytoplasm"/>
    <property type="evidence" value="ECO:0007669"/>
    <property type="project" value="TreeGrafter"/>
</dbReference>
<evidence type="ECO:0000313" key="4">
    <source>
        <dbReference type="Proteomes" id="UP001209540"/>
    </source>
</evidence>
<keyword evidence="4" id="KW-1185">Reference proteome</keyword>
<sequence>MVDPAWATNGRPRNRRKWLWIGFCLAIFAIVVIVVVVPSVVVTRNNRNNATPPPYAKAVSYYANLTRVRTYHHLDQKDRVFIIGDVHGCADELKQLVEKIQYNQDRDQIILAGDLVYRGPDNVGVIRYAKEIGALCVRGNHDDVTIRFKTYEIQHGLQAMQNKDDIMREGDVADPLKFSDDHMDIVKNMTQEDYDYLVNCPLVIDLPTLNNSRVVHGGLDPEIEKPVNNDPYWVVNMRNMDKDGDPERTKSNGKHWTKYWAEAQHAPNNTTPINIYYGHDAGRGLNLESETFGTDSGCVYGHQLTALEMKTHQLTQVDCQEYS</sequence>
<dbReference type="Gene3D" id="3.60.21.10">
    <property type="match status" value="1"/>
</dbReference>
<feature type="transmembrane region" description="Helical" evidence="1">
    <location>
        <begin position="18"/>
        <end position="41"/>
    </location>
</feature>
<dbReference type="Proteomes" id="UP001209540">
    <property type="component" value="Unassembled WGS sequence"/>
</dbReference>
<reference evidence="3" key="1">
    <citation type="journal article" date="2022" name="IScience">
        <title>Evolution of zygomycete secretomes and the origins of terrestrial fungal ecologies.</title>
        <authorList>
            <person name="Chang Y."/>
            <person name="Wang Y."/>
            <person name="Mondo S."/>
            <person name="Ahrendt S."/>
            <person name="Andreopoulos W."/>
            <person name="Barry K."/>
            <person name="Beard J."/>
            <person name="Benny G.L."/>
            <person name="Blankenship S."/>
            <person name="Bonito G."/>
            <person name="Cuomo C."/>
            <person name="Desiro A."/>
            <person name="Gervers K.A."/>
            <person name="Hundley H."/>
            <person name="Kuo A."/>
            <person name="LaButti K."/>
            <person name="Lang B.F."/>
            <person name="Lipzen A."/>
            <person name="O'Donnell K."/>
            <person name="Pangilinan J."/>
            <person name="Reynolds N."/>
            <person name="Sandor L."/>
            <person name="Smith M.E."/>
            <person name="Tsang A."/>
            <person name="Grigoriev I.V."/>
            <person name="Stajich J.E."/>
            <person name="Spatafora J.W."/>
        </authorList>
    </citation>
    <scope>NUCLEOTIDE SEQUENCE</scope>
    <source>
        <strain evidence="3">RSA 2281</strain>
    </source>
</reference>
<gene>
    <name evidence="3" type="ORF">BDA99DRAFT_436643</name>
</gene>
<dbReference type="InterPro" id="IPR004843">
    <property type="entry name" value="Calcineurin-like_PHP"/>
</dbReference>
<dbReference type="SUPFAM" id="SSF56300">
    <property type="entry name" value="Metallo-dependent phosphatases"/>
    <property type="match status" value="1"/>
</dbReference>
<evidence type="ECO:0000313" key="3">
    <source>
        <dbReference type="EMBL" id="KAI9266452.1"/>
    </source>
</evidence>
<organism evidence="3 4">
    <name type="scientific">Phascolomyces articulosus</name>
    <dbReference type="NCBI Taxonomy" id="60185"/>
    <lineage>
        <taxon>Eukaryota</taxon>
        <taxon>Fungi</taxon>
        <taxon>Fungi incertae sedis</taxon>
        <taxon>Mucoromycota</taxon>
        <taxon>Mucoromycotina</taxon>
        <taxon>Mucoromycetes</taxon>
        <taxon>Mucorales</taxon>
        <taxon>Lichtheimiaceae</taxon>
        <taxon>Phascolomyces</taxon>
    </lineage>
</organism>
<dbReference type="GO" id="GO:0006798">
    <property type="term" value="P:polyphosphate catabolic process"/>
    <property type="evidence" value="ECO:0007669"/>
    <property type="project" value="TreeGrafter"/>
</dbReference>
<dbReference type="GO" id="GO:0000298">
    <property type="term" value="F:endopolyphosphatase activity"/>
    <property type="evidence" value="ECO:0007669"/>
    <property type="project" value="TreeGrafter"/>
</dbReference>
<name>A0AAD5PGT2_9FUNG</name>
<dbReference type="InterPro" id="IPR029052">
    <property type="entry name" value="Metallo-depent_PP-like"/>
</dbReference>
<accession>A0AAD5PGT2</accession>
<dbReference type="InterPro" id="IPR050126">
    <property type="entry name" value="Ap4A_hydrolase"/>
</dbReference>
<dbReference type="GO" id="GO:0016791">
    <property type="term" value="F:phosphatase activity"/>
    <property type="evidence" value="ECO:0007669"/>
    <property type="project" value="TreeGrafter"/>
</dbReference>
<dbReference type="AlphaFoldDB" id="A0AAD5PGT2"/>
<keyword evidence="1" id="KW-0812">Transmembrane</keyword>
<proteinExistence type="predicted"/>
<comment type="caution">
    <text evidence="3">The sequence shown here is derived from an EMBL/GenBank/DDBJ whole genome shotgun (WGS) entry which is preliminary data.</text>
</comment>
<dbReference type="PANTHER" id="PTHR42850">
    <property type="entry name" value="METALLOPHOSPHOESTERASE"/>
    <property type="match status" value="1"/>
</dbReference>
<keyword evidence="1" id="KW-1133">Transmembrane helix</keyword>
<evidence type="ECO:0000256" key="1">
    <source>
        <dbReference type="SAM" id="Phobius"/>
    </source>
</evidence>
<feature type="domain" description="Calcineurin-like phosphoesterase" evidence="2">
    <location>
        <begin position="79"/>
        <end position="303"/>
    </location>
</feature>
<keyword evidence="1" id="KW-0472">Membrane</keyword>
<evidence type="ECO:0000259" key="2">
    <source>
        <dbReference type="Pfam" id="PF00149"/>
    </source>
</evidence>
<dbReference type="EMBL" id="JAIXMP010000010">
    <property type="protein sequence ID" value="KAI9266452.1"/>
    <property type="molecule type" value="Genomic_DNA"/>
</dbReference>
<reference evidence="3" key="2">
    <citation type="submission" date="2023-02" db="EMBL/GenBank/DDBJ databases">
        <authorList>
            <consortium name="DOE Joint Genome Institute"/>
            <person name="Mondo S.J."/>
            <person name="Chang Y."/>
            <person name="Wang Y."/>
            <person name="Ahrendt S."/>
            <person name="Andreopoulos W."/>
            <person name="Barry K."/>
            <person name="Beard J."/>
            <person name="Benny G.L."/>
            <person name="Blankenship S."/>
            <person name="Bonito G."/>
            <person name="Cuomo C."/>
            <person name="Desiro A."/>
            <person name="Gervers K.A."/>
            <person name="Hundley H."/>
            <person name="Kuo A."/>
            <person name="LaButti K."/>
            <person name="Lang B.F."/>
            <person name="Lipzen A."/>
            <person name="O'Donnell K."/>
            <person name="Pangilinan J."/>
            <person name="Reynolds N."/>
            <person name="Sandor L."/>
            <person name="Smith M.W."/>
            <person name="Tsang A."/>
            <person name="Grigoriev I.V."/>
            <person name="Stajich J.E."/>
            <person name="Spatafora J.W."/>
        </authorList>
    </citation>
    <scope>NUCLEOTIDE SEQUENCE</scope>
    <source>
        <strain evidence="3">RSA 2281</strain>
    </source>
</reference>